<proteinExistence type="predicted"/>
<reference evidence="1" key="2">
    <citation type="journal article" date="2015" name="Fish Shellfish Immunol.">
        <title>Early steps in the European eel (Anguilla anguilla)-Vibrio vulnificus interaction in the gills: Role of the RtxA13 toxin.</title>
        <authorList>
            <person name="Callol A."/>
            <person name="Pajuelo D."/>
            <person name="Ebbesson L."/>
            <person name="Teles M."/>
            <person name="MacKenzie S."/>
            <person name="Amaro C."/>
        </authorList>
    </citation>
    <scope>NUCLEOTIDE SEQUENCE</scope>
</reference>
<accession>A0A0E9T965</accession>
<dbReference type="EMBL" id="GBXM01058620">
    <property type="protein sequence ID" value="JAH49957.1"/>
    <property type="molecule type" value="Transcribed_RNA"/>
</dbReference>
<organism evidence="1">
    <name type="scientific">Anguilla anguilla</name>
    <name type="common">European freshwater eel</name>
    <name type="synonym">Muraena anguilla</name>
    <dbReference type="NCBI Taxonomy" id="7936"/>
    <lineage>
        <taxon>Eukaryota</taxon>
        <taxon>Metazoa</taxon>
        <taxon>Chordata</taxon>
        <taxon>Craniata</taxon>
        <taxon>Vertebrata</taxon>
        <taxon>Euteleostomi</taxon>
        <taxon>Actinopterygii</taxon>
        <taxon>Neopterygii</taxon>
        <taxon>Teleostei</taxon>
        <taxon>Anguilliformes</taxon>
        <taxon>Anguillidae</taxon>
        <taxon>Anguilla</taxon>
    </lineage>
</organism>
<dbReference type="AlphaFoldDB" id="A0A0E9T965"/>
<evidence type="ECO:0000313" key="1">
    <source>
        <dbReference type="EMBL" id="JAH49957.1"/>
    </source>
</evidence>
<protein>
    <submittedName>
        <fullName evidence="1">Uncharacterized protein</fullName>
    </submittedName>
</protein>
<name>A0A0E9T965_ANGAN</name>
<sequence length="30" mass="3590">MRSTYKQLFQHLKAFTGNFVQRDLEVCELS</sequence>
<reference evidence="1" key="1">
    <citation type="submission" date="2014-11" db="EMBL/GenBank/DDBJ databases">
        <authorList>
            <person name="Amaro Gonzalez C."/>
        </authorList>
    </citation>
    <scope>NUCLEOTIDE SEQUENCE</scope>
</reference>